<protein>
    <submittedName>
        <fullName evidence="2">Uncharacterized protein</fullName>
    </submittedName>
</protein>
<gene>
    <name evidence="2" type="ORF">JZO70_10765</name>
</gene>
<dbReference type="RefSeq" id="WP_207673576.1">
    <property type="nucleotide sequence ID" value="NZ_JAFREM010000017.1"/>
</dbReference>
<name>A0ABS3LD39_9ENTE</name>
<sequence>MEKSNVLLVLRLVAIAALFYAAFTQKWILAIAAMVAIAALTKIYKEEG</sequence>
<evidence type="ECO:0000313" key="3">
    <source>
        <dbReference type="Proteomes" id="UP000664601"/>
    </source>
</evidence>
<keyword evidence="1" id="KW-1133">Transmembrane helix</keyword>
<dbReference type="Proteomes" id="UP000664601">
    <property type="component" value="Unassembled WGS sequence"/>
</dbReference>
<feature type="transmembrane region" description="Helical" evidence="1">
    <location>
        <begin position="5"/>
        <end position="21"/>
    </location>
</feature>
<keyword evidence="1" id="KW-0812">Transmembrane</keyword>
<accession>A0ABS3LD39</accession>
<comment type="caution">
    <text evidence="2">The sequence shown here is derived from an EMBL/GenBank/DDBJ whole genome shotgun (WGS) entry which is preliminary data.</text>
</comment>
<evidence type="ECO:0000256" key="1">
    <source>
        <dbReference type="SAM" id="Phobius"/>
    </source>
</evidence>
<dbReference type="EMBL" id="JAFREM010000017">
    <property type="protein sequence ID" value="MBO1306646.1"/>
    <property type="molecule type" value="Genomic_DNA"/>
</dbReference>
<organism evidence="2 3">
    <name type="scientific">Candidatus Enterococcus moelleringii</name>
    <dbReference type="NCBI Taxonomy" id="2815325"/>
    <lineage>
        <taxon>Bacteria</taxon>
        <taxon>Bacillati</taxon>
        <taxon>Bacillota</taxon>
        <taxon>Bacilli</taxon>
        <taxon>Lactobacillales</taxon>
        <taxon>Enterococcaceae</taxon>
        <taxon>Enterococcus</taxon>
    </lineage>
</organism>
<proteinExistence type="predicted"/>
<keyword evidence="1" id="KW-0472">Membrane</keyword>
<reference evidence="2 3" key="1">
    <citation type="submission" date="2021-03" db="EMBL/GenBank/DDBJ databases">
        <title>Enterococcal diversity collection.</title>
        <authorList>
            <person name="Gilmore M.S."/>
            <person name="Schwartzman J."/>
            <person name="Van Tyne D."/>
            <person name="Martin M."/>
            <person name="Earl A.M."/>
            <person name="Manson A.L."/>
            <person name="Straub T."/>
            <person name="Salamzade R."/>
            <person name="Saavedra J."/>
            <person name="Lebreton F."/>
            <person name="Prichula J."/>
            <person name="Schaufler K."/>
            <person name="Gaca A."/>
            <person name="Sgardioli B."/>
            <person name="Wagenaar J."/>
            <person name="Strong T."/>
        </authorList>
    </citation>
    <scope>NUCLEOTIDE SEQUENCE [LARGE SCALE GENOMIC DNA]</scope>
    <source>
        <strain evidence="2 3">669A</strain>
    </source>
</reference>
<evidence type="ECO:0000313" key="2">
    <source>
        <dbReference type="EMBL" id="MBO1306646.1"/>
    </source>
</evidence>
<keyword evidence="3" id="KW-1185">Reference proteome</keyword>
<feature type="transmembrane region" description="Helical" evidence="1">
    <location>
        <begin position="27"/>
        <end position="44"/>
    </location>
</feature>